<evidence type="ECO:0000313" key="7">
    <source>
        <dbReference type="Proteomes" id="UP000647416"/>
    </source>
</evidence>
<dbReference type="Proteomes" id="UP000647416">
    <property type="component" value="Unassembled WGS sequence"/>
</dbReference>
<dbReference type="PANTHER" id="PTHR30204:SF69">
    <property type="entry name" value="MERR-FAMILY TRANSCRIPTIONAL REGULATOR"/>
    <property type="match status" value="1"/>
</dbReference>
<accession>A0A926ITI9</accession>
<protein>
    <submittedName>
        <fullName evidence="6">MerR family transcriptional regulator</fullName>
    </submittedName>
</protein>
<dbReference type="Gene3D" id="1.10.1660.10">
    <property type="match status" value="1"/>
</dbReference>
<dbReference type="CDD" id="cd00592">
    <property type="entry name" value="HTH_MerR-like"/>
    <property type="match status" value="1"/>
</dbReference>
<dbReference type="InterPro" id="IPR009061">
    <property type="entry name" value="DNA-bd_dom_put_sf"/>
</dbReference>
<dbReference type="Pfam" id="PF13411">
    <property type="entry name" value="MerR_1"/>
    <property type="match status" value="1"/>
</dbReference>
<organism evidence="6 7">
    <name type="scientific">Qingrenia yutianensis</name>
    <dbReference type="NCBI Taxonomy" id="2763676"/>
    <lineage>
        <taxon>Bacteria</taxon>
        <taxon>Bacillati</taxon>
        <taxon>Bacillota</taxon>
        <taxon>Clostridia</taxon>
        <taxon>Eubacteriales</taxon>
        <taxon>Oscillospiraceae</taxon>
        <taxon>Qingrenia</taxon>
    </lineage>
</organism>
<evidence type="ECO:0000256" key="1">
    <source>
        <dbReference type="ARBA" id="ARBA00022491"/>
    </source>
</evidence>
<evidence type="ECO:0000259" key="5">
    <source>
        <dbReference type="PROSITE" id="PS50937"/>
    </source>
</evidence>
<dbReference type="EMBL" id="JACRTE010000002">
    <property type="protein sequence ID" value="MBC8595768.1"/>
    <property type="molecule type" value="Genomic_DNA"/>
</dbReference>
<keyword evidence="7" id="KW-1185">Reference proteome</keyword>
<dbReference type="InterPro" id="IPR000551">
    <property type="entry name" value="MerR-type_HTH_dom"/>
</dbReference>
<reference evidence="6" key="1">
    <citation type="submission" date="2020-08" db="EMBL/GenBank/DDBJ databases">
        <title>Genome public.</title>
        <authorList>
            <person name="Liu C."/>
            <person name="Sun Q."/>
        </authorList>
    </citation>
    <scope>NUCLEOTIDE SEQUENCE</scope>
    <source>
        <strain evidence="6">NSJ-50</strain>
    </source>
</reference>
<evidence type="ECO:0000313" key="6">
    <source>
        <dbReference type="EMBL" id="MBC8595768.1"/>
    </source>
</evidence>
<dbReference type="SUPFAM" id="SSF46955">
    <property type="entry name" value="Putative DNA-binding domain"/>
    <property type="match status" value="1"/>
</dbReference>
<keyword evidence="3" id="KW-0238">DNA-binding</keyword>
<keyword evidence="1" id="KW-0678">Repressor</keyword>
<dbReference type="SUPFAM" id="SSF55136">
    <property type="entry name" value="Probable bacterial effector-binding domain"/>
    <property type="match status" value="1"/>
</dbReference>
<dbReference type="Gene3D" id="3.20.80.10">
    <property type="entry name" value="Regulatory factor, effector binding domain"/>
    <property type="match status" value="1"/>
</dbReference>
<dbReference type="PANTHER" id="PTHR30204">
    <property type="entry name" value="REDOX-CYCLING DRUG-SENSING TRANSCRIPTIONAL ACTIVATOR SOXR"/>
    <property type="match status" value="1"/>
</dbReference>
<dbReference type="SMART" id="SM00422">
    <property type="entry name" value="HTH_MERR"/>
    <property type="match status" value="1"/>
</dbReference>
<evidence type="ECO:0000256" key="2">
    <source>
        <dbReference type="ARBA" id="ARBA00023015"/>
    </source>
</evidence>
<dbReference type="Pfam" id="PF06445">
    <property type="entry name" value="GyrI-like"/>
    <property type="match status" value="1"/>
</dbReference>
<keyword evidence="4" id="KW-0804">Transcription</keyword>
<dbReference type="PROSITE" id="PS50937">
    <property type="entry name" value="HTH_MERR_2"/>
    <property type="match status" value="1"/>
</dbReference>
<evidence type="ECO:0000256" key="3">
    <source>
        <dbReference type="ARBA" id="ARBA00023125"/>
    </source>
</evidence>
<dbReference type="InterPro" id="IPR047057">
    <property type="entry name" value="MerR_fam"/>
</dbReference>
<name>A0A926ITI9_9FIRM</name>
<dbReference type="InterPro" id="IPR011256">
    <property type="entry name" value="Reg_factor_effector_dom_sf"/>
</dbReference>
<dbReference type="RefSeq" id="WP_262431401.1">
    <property type="nucleotide sequence ID" value="NZ_JACRTE010000002.1"/>
</dbReference>
<dbReference type="InterPro" id="IPR029442">
    <property type="entry name" value="GyrI-like"/>
</dbReference>
<evidence type="ECO:0000256" key="4">
    <source>
        <dbReference type="ARBA" id="ARBA00023163"/>
    </source>
</evidence>
<feature type="domain" description="HTH merR-type" evidence="5">
    <location>
        <begin position="7"/>
        <end position="77"/>
    </location>
</feature>
<dbReference type="GO" id="GO:0003700">
    <property type="term" value="F:DNA-binding transcription factor activity"/>
    <property type="evidence" value="ECO:0007669"/>
    <property type="project" value="InterPro"/>
</dbReference>
<sequence length="257" mass="29605">MNNEKNLFSIGEIAKTIGITRRIVLNYEEKGLITYDVKNGENGNRYYTMDTFAKIHTVRNLQKLGLSLDEIHGYLDGTADLMMMIHRLEAIRDTLNLNIEKLYERAGGPTDDVKKVSIYKQKVYCRTYTAETVAEKTDLLRKTALEATRIYGADTTRRMYFIEHTFSQSGTLAFCASVPYRSEGENIVEIPTFSAICMYHHGAYEKLPEAVEKLVKYAEKNRIQILDKCRFAFLEGPPQHRKKDKFITQVIIPIKEI</sequence>
<keyword evidence="2" id="KW-0805">Transcription regulation</keyword>
<proteinExistence type="predicted"/>
<comment type="caution">
    <text evidence="6">The sequence shown here is derived from an EMBL/GenBank/DDBJ whole genome shotgun (WGS) entry which is preliminary data.</text>
</comment>
<dbReference type="GO" id="GO:0003677">
    <property type="term" value="F:DNA binding"/>
    <property type="evidence" value="ECO:0007669"/>
    <property type="project" value="UniProtKB-KW"/>
</dbReference>
<gene>
    <name evidence="6" type="ORF">H8706_02655</name>
</gene>
<dbReference type="AlphaFoldDB" id="A0A926ITI9"/>